<dbReference type="EMBL" id="LCKS01000004">
    <property type="protein sequence ID" value="KKU03069.1"/>
    <property type="molecule type" value="Genomic_DNA"/>
</dbReference>
<reference evidence="1 2" key="1">
    <citation type="journal article" date="2015" name="Nature">
        <title>rRNA introns, odd ribosomes, and small enigmatic genomes across a large radiation of phyla.</title>
        <authorList>
            <person name="Brown C.T."/>
            <person name="Hug L.A."/>
            <person name="Thomas B.C."/>
            <person name="Sharon I."/>
            <person name="Castelle C.J."/>
            <person name="Singh A."/>
            <person name="Wilkins M.J."/>
            <person name="Williams K.H."/>
            <person name="Banfield J.F."/>
        </authorList>
    </citation>
    <scope>NUCLEOTIDE SEQUENCE [LARGE SCALE GENOMIC DNA]</scope>
</reference>
<accession>A0A0G1M4D2</accession>
<dbReference type="Proteomes" id="UP000034264">
    <property type="component" value="Unassembled WGS sequence"/>
</dbReference>
<evidence type="ECO:0000313" key="2">
    <source>
        <dbReference type="Proteomes" id="UP000034264"/>
    </source>
</evidence>
<dbReference type="AlphaFoldDB" id="A0A0G1M4D2"/>
<name>A0A0G1M4D2_9BACT</name>
<organism evidence="1 2">
    <name type="scientific">Candidatus Amesbacteria bacterium GW2011_GWC2_45_19</name>
    <dbReference type="NCBI Taxonomy" id="1618366"/>
    <lineage>
        <taxon>Bacteria</taxon>
        <taxon>Candidatus Amesiibacteriota</taxon>
    </lineage>
</organism>
<gene>
    <name evidence="1" type="ORF">UX05_C0004G0078</name>
</gene>
<sequence>MVSRLYSAIYLLEKLSNLGAMKVNMQYLTKGGPELNHFIDRQAHPARNEYLDICNLKRFVESGEYVISNKYVCISTTFETSDVKYKAFIGLDVEIGDEKVVFNVAKFLAHKLGKSIDVFKTTRGFHFFIPDLVFSGDFEYLTKIFEIANDASLRIGDKWVAGYFDCVKKAKTYKDLQQISREILNNFGHYQARGKYTFFDLRHIAHGMFEYERQRGISDQNNGVRTQLFFRITSKNHNDHPPVFIKQFIYSPS</sequence>
<protein>
    <submittedName>
        <fullName evidence="1">Uncharacterized protein</fullName>
    </submittedName>
</protein>
<proteinExistence type="predicted"/>
<comment type="caution">
    <text evidence="1">The sequence shown here is derived from an EMBL/GenBank/DDBJ whole genome shotgun (WGS) entry which is preliminary data.</text>
</comment>
<evidence type="ECO:0000313" key="1">
    <source>
        <dbReference type="EMBL" id="KKU03069.1"/>
    </source>
</evidence>